<organism evidence="1">
    <name type="scientific">Myoviridae sp. ctX172</name>
    <dbReference type="NCBI Taxonomy" id="2826663"/>
    <lineage>
        <taxon>Viruses</taxon>
        <taxon>Duplodnaviria</taxon>
        <taxon>Heunggongvirae</taxon>
        <taxon>Uroviricota</taxon>
        <taxon>Caudoviricetes</taxon>
    </lineage>
</organism>
<name>A0A8S5QT59_9CAUD</name>
<evidence type="ECO:0000313" key="1">
    <source>
        <dbReference type="EMBL" id="DAE22122.1"/>
    </source>
</evidence>
<proteinExistence type="predicted"/>
<accession>A0A8S5QT59</accession>
<dbReference type="EMBL" id="BK015727">
    <property type="protein sequence ID" value="DAE22122.1"/>
    <property type="molecule type" value="Genomic_DNA"/>
</dbReference>
<sequence length="182" mass="21006">MTKLPYRQAMLMKHTAWMNTRLIERGPRPEDERYVPLAVRMLTLVGCLNYAMLDLESELTASGLFRHETKRRYTQARTLVAQAHGIAWSMLRKIDDRAARQYNDKTDEAYRTISGCILLEAPQRSYNIVLSLCRIISSLNGRISGRYDFNPAKPLVRIPALLECTGIEDYRIDEIIELNLTD</sequence>
<reference evidence="1" key="1">
    <citation type="journal article" date="2021" name="Proc. Natl. Acad. Sci. U.S.A.">
        <title>A Catalog of Tens of Thousands of Viruses from Human Metagenomes Reveals Hidden Associations with Chronic Diseases.</title>
        <authorList>
            <person name="Tisza M.J."/>
            <person name="Buck C.B."/>
        </authorList>
    </citation>
    <scope>NUCLEOTIDE SEQUENCE</scope>
    <source>
        <strain evidence="1">CtX172</strain>
    </source>
</reference>
<protein>
    <submittedName>
        <fullName evidence="1">Uncharacterized protein</fullName>
    </submittedName>
</protein>